<evidence type="ECO:0000313" key="1">
    <source>
        <dbReference type="EMBL" id="KAL2737490.1"/>
    </source>
</evidence>
<feature type="non-terminal residue" evidence="1">
    <location>
        <position position="91"/>
    </location>
</feature>
<sequence>SSRVGLSKGVHKYTYRTFSFKREIPSSTLLLCFWLGGEIFDIVLIRYGHRWFVGLQMQQPPRGETWVGSTCDISKSYCMQVLPGEWLHISI</sequence>
<dbReference type="EMBL" id="JAYRBN010000065">
    <property type="protein sequence ID" value="KAL2737490.1"/>
    <property type="molecule type" value="Genomic_DNA"/>
</dbReference>
<keyword evidence="2" id="KW-1185">Reference proteome</keyword>
<reference evidence="1 2" key="1">
    <citation type="journal article" date="2024" name="Ann. Entomol. Soc. Am.">
        <title>Genomic analyses of the southern and eastern yellowjacket wasps (Hymenoptera: Vespidae) reveal evolutionary signatures of social life.</title>
        <authorList>
            <person name="Catto M.A."/>
            <person name="Caine P.B."/>
            <person name="Orr S.E."/>
            <person name="Hunt B.G."/>
            <person name="Goodisman M.A.D."/>
        </authorList>
    </citation>
    <scope>NUCLEOTIDE SEQUENCE [LARGE SCALE GENOMIC DNA]</scope>
    <source>
        <strain evidence="1">232</strain>
        <tissue evidence="1">Head and thorax</tissue>
    </source>
</reference>
<evidence type="ECO:0000313" key="2">
    <source>
        <dbReference type="Proteomes" id="UP001607303"/>
    </source>
</evidence>
<proteinExistence type="predicted"/>
<name>A0ABD2BXM6_VESMC</name>
<protein>
    <submittedName>
        <fullName evidence="1">Uncharacterized protein</fullName>
    </submittedName>
</protein>
<dbReference type="Proteomes" id="UP001607303">
    <property type="component" value="Unassembled WGS sequence"/>
</dbReference>
<organism evidence="1 2">
    <name type="scientific">Vespula maculifrons</name>
    <name type="common">Eastern yellow jacket</name>
    <name type="synonym">Wasp</name>
    <dbReference type="NCBI Taxonomy" id="7453"/>
    <lineage>
        <taxon>Eukaryota</taxon>
        <taxon>Metazoa</taxon>
        <taxon>Ecdysozoa</taxon>
        <taxon>Arthropoda</taxon>
        <taxon>Hexapoda</taxon>
        <taxon>Insecta</taxon>
        <taxon>Pterygota</taxon>
        <taxon>Neoptera</taxon>
        <taxon>Endopterygota</taxon>
        <taxon>Hymenoptera</taxon>
        <taxon>Apocrita</taxon>
        <taxon>Aculeata</taxon>
        <taxon>Vespoidea</taxon>
        <taxon>Vespidae</taxon>
        <taxon>Vespinae</taxon>
        <taxon>Vespula</taxon>
    </lineage>
</organism>
<dbReference type="AlphaFoldDB" id="A0ABD2BXM6"/>
<feature type="non-terminal residue" evidence="1">
    <location>
        <position position="1"/>
    </location>
</feature>
<comment type="caution">
    <text evidence="1">The sequence shown here is derived from an EMBL/GenBank/DDBJ whole genome shotgun (WGS) entry which is preliminary data.</text>
</comment>
<gene>
    <name evidence="1" type="ORF">V1477_012446</name>
</gene>
<accession>A0ABD2BXM6</accession>